<comment type="caution">
    <text evidence="2">The sequence shown here is derived from an EMBL/GenBank/DDBJ whole genome shotgun (WGS) entry which is preliminary data.</text>
</comment>
<dbReference type="CDD" id="cd09272">
    <property type="entry name" value="RNase_HI_RT_Ty1"/>
    <property type="match status" value="1"/>
</dbReference>
<name>A0A8H5HIA4_9AGAR</name>
<reference evidence="2 3" key="1">
    <citation type="journal article" date="2020" name="ISME J.">
        <title>Uncovering the hidden diversity of litter-decomposition mechanisms in mushroom-forming fungi.</title>
        <authorList>
            <person name="Floudas D."/>
            <person name="Bentzer J."/>
            <person name="Ahren D."/>
            <person name="Johansson T."/>
            <person name="Persson P."/>
            <person name="Tunlid A."/>
        </authorList>
    </citation>
    <scope>NUCLEOTIDE SEQUENCE [LARGE SCALE GENOMIC DNA]</scope>
    <source>
        <strain evidence="2 3">CBS 661.87</strain>
    </source>
</reference>
<feature type="domain" description="Reverse transcriptase Ty1/copia-type" evidence="1">
    <location>
        <begin position="2"/>
        <end position="108"/>
    </location>
</feature>
<accession>A0A8H5HIA4</accession>
<evidence type="ECO:0000313" key="3">
    <source>
        <dbReference type="Proteomes" id="UP000565441"/>
    </source>
</evidence>
<dbReference type="PANTHER" id="PTHR11439">
    <property type="entry name" value="GAG-POL-RELATED RETROTRANSPOSON"/>
    <property type="match status" value="1"/>
</dbReference>
<keyword evidence="3" id="KW-1185">Reference proteome</keyword>
<proteinExistence type="predicted"/>
<dbReference type="OrthoDB" id="3344688at2759"/>
<dbReference type="EMBL" id="JAACJP010000006">
    <property type="protein sequence ID" value="KAF5383863.1"/>
    <property type="molecule type" value="Genomic_DNA"/>
</dbReference>
<dbReference type="InterPro" id="IPR013103">
    <property type="entry name" value="RVT_2"/>
</dbReference>
<dbReference type="PANTHER" id="PTHR11439:SF467">
    <property type="entry name" value="INTEGRASE CATALYTIC DOMAIN-CONTAINING PROTEIN"/>
    <property type="match status" value="1"/>
</dbReference>
<evidence type="ECO:0000313" key="2">
    <source>
        <dbReference type="EMBL" id="KAF5383863.1"/>
    </source>
</evidence>
<dbReference type="Pfam" id="PF07727">
    <property type="entry name" value="RVT_2"/>
    <property type="match status" value="1"/>
</dbReference>
<dbReference type="InterPro" id="IPR043502">
    <property type="entry name" value="DNA/RNA_pol_sf"/>
</dbReference>
<organism evidence="2 3">
    <name type="scientific">Tricholomella constricta</name>
    <dbReference type="NCBI Taxonomy" id="117010"/>
    <lineage>
        <taxon>Eukaryota</taxon>
        <taxon>Fungi</taxon>
        <taxon>Dikarya</taxon>
        <taxon>Basidiomycota</taxon>
        <taxon>Agaricomycotina</taxon>
        <taxon>Agaricomycetes</taxon>
        <taxon>Agaricomycetidae</taxon>
        <taxon>Agaricales</taxon>
        <taxon>Tricholomatineae</taxon>
        <taxon>Lyophyllaceae</taxon>
        <taxon>Tricholomella</taxon>
    </lineage>
</organism>
<protein>
    <recommendedName>
        <fullName evidence="1">Reverse transcriptase Ty1/copia-type domain-containing protein</fullName>
    </recommendedName>
</protein>
<sequence>MMKKLGFSRCEVDTSVFYRRVGKGLIIVLVHVDDCTIAATSISEITMFKCLIAEHVEITDLGELHWLLGIEIKRDRDRRSISLSQHSYLDSIIRRYGFQDLKPVSIPMDTNVRLTSAQCPATTAEYAQMRDIPYHEAVGSLMYAALGTRPDIAFAVQTVSRFSTKPGPAHWEAVKRIFRYLKGTKDLWLVYGGNSKELLGYADADGSMAEDRHAISGYAFILYGGAISWSAKRQEIIALSTTEAEYVAATHAAKEALWLRSLVTEIFDTTLEATTLFSDNQSAIALTKDHQYHARSKHIDVRFHFIRWIVERGSIRLIYCPTDDMVADTFTKALPSAKVKHFAAELGLSLS</sequence>
<gene>
    <name evidence="2" type="ORF">D9615_003633</name>
</gene>
<evidence type="ECO:0000259" key="1">
    <source>
        <dbReference type="Pfam" id="PF07727"/>
    </source>
</evidence>
<dbReference type="AlphaFoldDB" id="A0A8H5HIA4"/>
<dbReference type="SUPFAM" id="SSF56672">
    <property type="entry name" value="DNA/RNA polymerases"/>
    <property type="match status" value="1"/>
</dbReference>
<dbReference type="Proteomes" id="UP000565441">
    <property type="component" value="Unassembled WGS sequence"/>
</dbReference>